<organism evidence="2 3">
    <name type="scientific">Hyphopichia burtonii NRRL Y-1933</name>
    <dbReference type="NCBI Taxonomy" id="984485"/>
    <lineage>
        <taxon>Eukaryota</taxon>
        <taxon>Fungi</taxon>
        <taxon>Dikarya</taxon>
        <taxon>Ascomycota</taxon>
        <taxon>Saccharomycotina</taxon>
        <taxon>Pichiomycetes</taxon>
        <taxon>Debaryomycetaceae</taxon>
        <taxon>Hyphopichia</taxon>
    </lineage>
</organism>
<dbReference type="AlphaFoldDB" id="A0A1E4RQT3"/>
<keyword evidence="3" id="KW-1185">Reference proteome</keyword>
<dbReference type="EMBL" id="KV454538">
    <property type="protein sequence ID" value="ODV69571.1"/>
    <property type="molecule type" value="Genomic_DNA"/>
</dbReference>
<accession>A0A1E4RQT3</accession>
<dbReference type="RefSeq" id="XP_020078638.1">
    <property type="nucleotide sequence ID" value="XM_020220420.1"/>
</dbReference>
<reference evidence="3" key="1">
    <citation type="submission" date="2016-05" db="EMBL/GenBank/DDBJ databases">
        <title>Comparative genomics of biotechnologically important yeasts.</title>
        <authorList>
            <consortium name="DOE Joint Genome Institute"/>
            <person name="Riley R."/>
            <person name="Haridas S."/>
            <person name="Wolfe K.H."/>
            <person name="Lopes M.R."/>
            <person name="Hittinger C.T."/>
            <person name="Goker M."/>
            <person name="Salamov A."/>
            <person name="Wisecaver J."/>
            <person name="Long T.M."/>
            <person name="Aerts A.L."/>
            <person name="Barry K."/>
            <person name="Choi C."/>
            <person name="Clum A."/>
            <person name="Coughlan A.Y."/>
            <person name="Deshpande S."/>
            <person name="Douglass A.P."/>
            <person name="Hanson S.J."/>
            <person name="Klenk H.-P."/>
            <person name="Labutti K."/>
            <person name="Lapidus A."/>
            <person name="Lindquist E."/>
            <person name="Lipzen A."/>
            <person name="Meier-Kolthoff J.P."/>
            <person name="Ohm R.A."/>
            <person name="Otillar R.P."/>
            <person name="Pangilinan J."/>
            <person name="Peng Y."/>
            <person name="Rokas A."/>
            <person name="Rosa C.A."/>
            <person name="Scheuner C."/>
            <person name="Sibirny A.A."/>
            <person name="Slot J.C."/>
            <person name="Stielow J.B."/>
            <person name="Sun H."/>
            <person name="Kurtzman C.P."/>
            <person name="Blackwell M."/>
            <person name="Grigoriev I.V."/>
            <person name="Jeffries T.W."/>
        </authorList>
    </citation>
    <scope>NUCLEOTIDE SEQUENCE [LARGE SCALE GENOMIC DNA]</scope>
    <source>
        <strain evidence="3">NRRL Y-1933</strain>
    </source>
</reference>
<sequence>MLLSLKLDHGKPPPSTSIDRLSNNSSLAQKMVSGIVYAYSVSTPSHYSRFLCLATG</sequence>
<evidence type="ECO:0000256" key="1">
    <source>
        <dbReference type="SAM" id="MobiDB-lite"/>
    </source>
</evidence>
<evidence type="ECO:0000313" key="2">
    <source>
        <dbReference type="EMBL" id="ODV69571.1"/>
    </source>
</evidence>
<gene>
    <name evidence="2" type="ORF">HYPBUDRAFT_151282</name>
</gene>
<proteinExistence type="predicted"/>
<dbReference type="GeneID" id="30994970"/>
<dbReference type="Proteomes" id="UP000095085">
    <property type="component" value="Unassembled WGS sequence"/>
</dbReference>
<feature type="compositionally biased region" description="Basic and acidic residues" evidence="1">
    <location>
        <begin position="1"/>
        <end position="11"/>
    </location>
</feature>
<evidence type="ECO:0000313" key="3">
    <source>
        <dbReference type="Proteomes" id="UP000095085"/>
    </source>
</evidence>
<protein>
    <submittedName>
        <fullName evidence="2">Uncharacterized protein</fullName>
    </submittedName>
</protein>
<name>A0A1E4RQT3_9ASCO</name>
<feature type="region of interest" description="Disordered" evidence="1">
    <location>
        <begin position="1"/>
        <end position="21"/>
    </location>
</feature>